<organism evidence="1">
    <name type="scientific">Rhizophora mucronata</name>
    <name type="common">Asiatic mangrove</name>
    <dbReference type="NCBI Taxonomy" id="61149"/>
    <lineage>
        <taxon>Eukaryota</taxon>
        <taxon>Viridiplantae</taxon>
        <taxon>Streptophyta</taxon>
        <taxon>Embryophyta</taxon>
        <taxon>Tracheophyta</taxon>
        <taxon>Spermatophyta</taxon>
        <taxon>Magnoliopsida</taxon>
        <taxon>eudicotyledons</taxon>
        <taxon>Gunneridae</taxon>
        <taxon>Pentapetalae</taxon>
        <taxon>rosids</taxon>
        <taxon>fabids</taxon>
        <taxon>Malpighiales</taxon>
        <taxon>Rhizophoraceae</taxon>
        <taxon>Rhizophora</taxon>
    </lineage>
</organism>
<protein>
    <submittedName>
        <fullName evidence="1">Uncharacterized protein</fullName>
    </submittedName>
</protein>
<accession>A0A2P2QC58</accession>
<sequence>MCRLLSCSKSHSRLDLIFPSFCSI</sequence>
<reference evidence="1" key="1">
    <citation type="submission" date="2018-02" db="EMBL/GenBank/DDBJ databases">
        <title>Rhizophora mucronata_Transcriptome.</title>
        <authorList>
            <person name="Meera S.P."/>
            <person name="Sreeshan A."/>
            <person name="Augustine A."/>
        </authorList>
    </citation>
    <scope>NUCLEOTIDE SEQUENCE</scope>
    <source>
        <tissue evidence="1">Leaf</tissue>
    </source>
</reference>
<evidence type="ECO:0000313" key="1">
    <source>
        <dbReference type="EMBL" id="MBX64572.1"/>
    </source>
</evidence>
<dbReference type="EMBL" id="GGEC01084088">
    <property type="protein sequence ID" value="MBX64572.1"/>
    <property type="molecule type" value="Transcribed_RNA"/>
</dbReference>
<name>A0A2P2QC58_RHIMU</name>
<dbReference type="AlphaFoldDB" id="A0A2P2QC58"/>
<proteinExistence type="predicted"/>